<feature type="transmembrane region" description="Helical" evidence="1">
    <location>
        <begin position="12"/>
        <end position="34"/>
    </location>
</feature>
<feature type="region of interest" description="Disordered" evidence="2">
    <location>
        <begin position="262"/>
        <end position="281"/>
    </location>
</feature>
<keyword evidence="5" id="KW-1185">Reference proteome</keyword>
<dbReference type="InterPro" id="IPR005330">
    <property type="entry name" value="MHYT_dom"/>
</dbReference>
<evidence type="ECO:0000256" key="1">
    <source>
        <dbReference type="PROSITE-ProRule" id="PRU00244"/>
    </source>
</evidence>
<feature type="transmembrane region" description="Helical" evidence="1">
    <location>
        <begin position="87"/>
        <end position="107"/>
    </location>
</feature>
<organism evidence="4 5">
    <name type="scientific">Polymorphospora rubra</name>
    <dbReference type="NCBI Taxonomy" id="338584"/>
    <lineage>
        <taxon>Bacteria</taxon>
        <taxon>Bacillati</taxon>
        <taxon>Actinomycetota</taxon>
        <taxon>Actinomycetes</taxon>
        <taxon>Micromonosporales</taxon>
        <taxon>Micromonosporaceae</taxon>
        <taxon>Polymorphospora</taxon>
    </lineage>
</organism>
<feature type="transmembrane region" description="Helical" evidence="1">
    <location>
        <begin position="175"/>
        <end position="197"/>
    </location>
</feature>
<keyword evidence="1" id="KW-1133">Transmembrane helix</keyword>
<evidence type="ECO:0000313" key="4">
    <source>
        <dbReference type="EMBL" id="BCJ69792.1"/>
    </source>
</evidence>
<feature type="transmembrane region" description="Helical" evidence="1">
    <location>
        <begin position="217"/>
        <end position="237"/>
    </location>
</feature>
<name>A0A810N852_9ACTN</name>
<keyword evidence="1" id="KW-0812">Transmembrane</keyword>
<gene>
    <name evidence="4" type="ORF">Prubr_68130</name>
</gene>
<accession>A0A810N852</accession>
<feature type="transmembrane region" description="Helical" evidence="1">
    <location>
        <begin position="46"/>
        <end position="67"/>
    </location>
</feature>
<feature type="transmembrane region" description="Helical" evidence="1">
    <location>
        <begin position="114"/>
        <end position="135"/>
    </location>
</feature>
<dbReference type="GO" id="GO:0016020">
    <property type="term" value="C:membrane"/>
    <property type="evidence" value="ECO:0007669"/>
    <property type="project" value="UniProtKB-UniRule"/>
</dbReference>
<proteinExistence type="predicted"/>
<dbReference type="EMBL" id="AP023359">
    <property type="protein sequence ID" value="BCJ69792.1"/>
    <property type="molecule type" value="Genomic_DNA"/>
</dbReference>
<evidence type="ECO:0000313" key="5">
    <source>
        <dbReference type="Proteomes" id="UP000680866"/>
    </source>
</evidence>
<evidence type="ECO:0000259" key="3">
    <source>
        <dbReference type="PROSITE" id="PS50924"/>
    </source>
</evidence>
<dbReference type="Proteomes" id="UP000680866">
    <property type="component" value="Chromosome"/>
</dbReference>
<sequence>MVGEIDHFGYGWVTPVLSYALSVMGAMLGLVCTVRLRDASTTGRRVWWLVLAAWGIGGTSIWTMHFMAMLGFRVSGTQIRYDLGLTVASAVLAIVFVAIGLFIVGLGRPSIVKILIGGVLTGLGVAAMHYTGMAAMRLNGRIDYDPVLVGVSVGIAIAAATVALWMAVGVRRPVTIVLSALVMGLAVNGMHFTGMFSMSAHLHSTPSRLEGVTGATLIVPIVLAVIVVAFALAYALVAASTDEDRAGLAFLEAQVADRNVAPAPVNTGPRVTDAGRFNRPR</sequence>
<dbReference type="PROSITE" id="PS50924">
    <property type="entry name" value="MHYT"/>
    <property type="match status" value="1"/>
</dbReference>
<dbReference type="AlphaFoldDB" id="A0A810N852"/>
<feature type="domain" description="MHYT" evidence="3">
    <location>
        <begin position="10"/>
        <end position="201"/>
    </location>
</feature>
<keyword evidence="1" id="KW-0472">Membrane</keyword>
<dbReference type="PANTHER" id="PTHR35152:SF1">
    <property type="entry name" value="DOMAIN SIGNALLING PROTEIN, PUTATIVE (AFU_ORTHOLOGUE AFUA_5G11310)-RELATED"/>
    <property type="match status" value="1"/>
</dbReference>
<dbReference type="KEGG" id="pry:Prubr_68130"/>
<protein>
    <recommendedName>
        <fullName evidence="3">MHYT domain-containing protein</fullName>
    </recommendedName>
</protein>
<dbReference type="Pfam" id="PF03707">
    <property type="entry name" value="MHYT"/>
    <property type="match status" value="2"/>
</dbReference>
<dbReference type="PANTHER" id="PTHR35152">
    <property type="entry name" value="DOMAIN SIGNALLING PROTEIN, PUTATIVE (AFU_ORTHOLOGUE AFUA_5G11310)-RELATED"/>
    <property type="match status" value="1"/>
</dbReference>
<reference evidence="4" key="1">
    <citation type="submission" date="2020-08" db="EMBL/GenBank/DDBJ databases">
        <title>Whole genome shotgun sequence of Polymorphospora rubra NBRC 101157.</title>
        <authorList>
            <person name="Komaki H."/>
            <person name="Tamura T."/>
        </authorList>
    </citation>
    <scope>NUCLEOTIDE SEQUENCE</scope>
    <source>
        <strain evidence="4">NBRC 101157</strain>
    </source>
</reference>
<feature type="transmembrane region" description="Helical" evidence="1">
    <location>
        <begin position="147"/>
        <end position="168"/>
    </location>
</feature>
<evidence type="ECO:0000256" key="2">
    <source>
        <dbReference type="SAM" id="MobiDB-lite"/>
    </source>
</evidence>